<organism evidence="4 5">
    <name type="scientific">Helianthus annuus</name>
    <name type="common">Common sunflower</name>
    <dbReference type="NCBI Taxonomy" id="4232"/>
    <lineage>
        <taxon>Eukaryota</taxon>
        <taxon>Viridiplantae</taxon>
        <taxon>Streptophyta</taxon>
        <taxon>Embryophyta</taxon>
        <taxon>Tracheophyta</taxon>
        <taxon>Spermatophyta</taxon>
        <taxon>Magnoliopsida</taxon>
        <taxon>eudicotyledons</taxon>
        <taxon>Gunneridae</taxon>
        <taxon>Pentapetalae</taxon>
        <taxon>asterids</taxon>
        <taxon>campanulids</taxon>
        <taxon>Asterales</taxon>
        <taxon>Asteraceae</taxon>
        <taxon>Asteroideae</taxon>
        <taxon>Heliantheae alliance</taxon>
        <taxon>Heliantheae</taxon>
        <taxon>Helianthus</taxon>
    </lineage>
</organism>
<reference evidence="4" key="2">
    <citation type="submission" date="2017-02" db="EMBL/GenBank/DDBJ databases">
        <title>Sunflower complete genome.</title>
        <authorList>
            <person name="Langlade N."/>
            <person name="Munos S."/>
        </authorList>
    </citation>
    <scope>NUCLEOTIDE SEQUENCE [LARGE SCALE GENOMIC DNA]</scope>
    <source>
        <tissue evidence="4">Leaves</tissue>
    </source>
</reference>
<dbReference type="Proteomes" id="UP000215914">
    <property type="component" value="Chromosome 15"/>
</dbReference>
<evidence type="ECO:0000313" key="5">
    <source>
        <dbReference type="Proteomes" id="UP000215914"/>
    </source>
</evidence>
<gene>
    <name evidence="4" type="ORF">HannXRQ_Chr15g0493151</name>
    <name evidence="3" type="ORF">HanXRQr2_Chr15g0720041</name>
</gene>
<dbReference type="PROSITE" id="PS00636">
    <property type="entry name" value="DNAJ_1"/>
    <property type="match status" value="1"/>
</dbReference>
<feature type="region of interest" description="Disordered" evidence="1">
    <location>
        <begin position="156"/>
        <end position="199"/>
    </location>
</feature>
<dbReference type="CDD" id="cd06257">
    <property type="entry name" value="DnaJ"/>
    <property type="match status" value="1"/>
</dbReference>
<sequence>MECNKDEAVRAKIIAEKKLEDKDYTGAKKFTLKSQTLYPGLDGISQMLITLNVYIASEKKVNGESDWYGVLDAKPSDDDETIRKQYRKMVLMLHPDKNKSAGADGAFKILSEAWNLLSDSSKRSAYNQRRKIVPNISFQNVRPSPSSPSFVNVVHRATSKPQARPKAKPKAQPKPKAQAQTPPPPPPRAPAPAAGPVSSGKDTFWTVCRGCVMHYEYYKVYLNETILCPSCNKPFHAVETVSPVNVPNVPKPGGLGNKTNVPKPGGLGNKTNVRPLRPEVQFGMPPSGASKAANFGEKVNMNRKCEEFNAQRLAKRHKY</sequence>
<dbReference type="InterPro" id="IPR056988">
    <property type="entry name" value="Zn_ribbon_pln"/>
</dbReference>
<dbReference type="Pfam" id="PF23551">
    <property type="entry name" value="Zn_ribbon_20"/>
    <property type="match status" value="1"/>
</dbReference>
<dbReference type="Gene3D" id="1.10.287.110">
    <property type="entry name" value="DnaJ domain"/>
    <property type="match status" value="1"/>
</dbReference>
<dbReference type="PRINTS" id="PR00625">
    <property type="entry name" value="JDOMAIN"/>
</dbReference>
<feature type="compositionally biased region" description="Pro residues" evidence="1">
    <location>
        <begin position="181"/>
        <end position="190"/>
    </location>
</feature>
<dbReference type="Pfam" id="PF00226">
    <property type="entry name" value="DnaJ"/>
    <property type="match status" value="1"/>
</dbReference>
<feature type="compositionally biased region" description="Basic residues" evidence="1">
    <location>
        <begin position="163"/>
        <end position="173"/>
    </location>
</feature>
<dbReference type="Gramene" id="mRNA:HanXRQr2_Chr15g0720041">
    <property type="protein sequence ID" value="CDS:HanXRQr2_Chr15g0720041.1"/>
    <property type="gene ID" value="HanXRQr2_Chr15g0720041"/>
</dbReference>
<feature type="region of interest" description="Disordered" evidence="1">
    <location>
        <begin position="249"/>
        <end position="274"/>
    </location>
</feature>
<reference evidence="3 5" key="1">
    <citation type="journal article" date="2017" name="Nature">
        <title>The sunflower genome provides insights into oil metabolism, flowering and Asterid evolution.</title>
        <authorList>
            <person name="Badouin H."/>
            <person name="Gouzy J."/>
            <person name="Grassa C.J."/>
            <person name="Murat F."/>
            <person name="Staton S.E."/>
            <person name="Cottret L."/>
            <person name="Lelandais-Briere C."/>
            <person name="Owens G.L."/>
            <person name="Carrere S."/>
            <person name="Mayjonade B."/>
            <person name="Legrand L."/>
            <person name="Gill N."/>
            <person name="Kane N.C."/>
            <person name="Bowers J.E."/>
            <person name="Hubner S."/>
            <person name="Bellec A."/>
            <person name="Berard A."/>
            <person name="Berges H."/>
            <person name="Blanchet N."/>
            <person name="Boniface M.C."/>
            <person name="Brunel D."/>
            <person name="Catrice O."/>
            <person name="Chaidir N."/>
            <person name="Claudel C."/>
            <person name="Donnadieu C."/>
            <person name="Faraut T."/>
            <person name="Fievet G."/>
            <person name="Helmstetter N."/>
            <person name="King M."/>
            <person name="Knapp S.J."/>
            <person name="Lai Z."/>
            <person name="Le Paslier M.C."/>
            <person name="Lippi Y."/>
            <person name="Lorenzon L."/>
            <person name="Mandel J.R."/>
            <person name="Marage G."/>
            <person name="Marchand G."/>
            <person name="Marquand E."/>
            <person name="Bret-Mestries E."/>
            <person name="Morien E."/>
            <person name="Nambeesan S."/>
            <person name="Nguyen T."/>
            <person name="Pegot-Espagnet P."/>
            <person name="Pouilly N."/>
            <person name="Raftis F."/>
            <person name="Sallet E."/>
            <person name="Schiex T."/>
            <person name="Thomas J."/>
            <person name="Vandecasteele C."/>
            <person name="Vares D."/>
            <person name="Vear F."/>
            <person name="Vautrin S."/>
            <person name="Crespi M."/>
            <person name="Mangin B."/>
            <person name="Burke J.M."/>
            <person name="Salse J."/>
            <person name="Munos S."/>
            <person name="Vincourt P."/>
            <person name="Rieseberg L.H."/>
            <person name="Langlade N.B."/>
        </authorList>
    </citation>
    <scope>NUCLEOTIDE SEQUENCE [LARGE SCALE GENOMIC DNA]</scope>
    <source>
        <strain evidence="5">cv. SF193</strain>
        <tissue evidence="3">Leaves</tissue>
    </source>
</reference>
<dbReference type="EMBL" id="CM007904">
    <property type="protein sequence ID" value="OTF96346.1"/>
    <property type="molecule type" value="Genomic_DNA"/>
</dbReference>
<dbReference type="PANTHER" id="PTHR44137:SF37">
    <property type="entry name" value="DNAJ DOMAIN, CHAPERONE J-DOMAIN SUPERFAMILY"/>
    <property type="match status" value="1"/>
</dbReference>
<evidence type="ECO:0000313" key="3">
    <source>
        <dbReference type="EMBL" id="KAF5766832.1"/>
    </source>
</evidence>
<evidence type="ECO:0000256" key="1">
    <source>
        <dbReference type="SAM" id="MobiDB-lite"/>
    </source>
</evidence>
<evidence type="ECO:0000313" key="4">
    <source>
        <dbReference type="EMBL" id="OTF96346.1"/>
    </source>
</evidence>
<reference evidence="3" key="3">
    <citation type="submission" date="2020-06" db="EMBL/GenBank/DDBJ databases">
        <title>Helianthus annuus Genome sequencing and assembly Release 2.</title>
        <authorList>
            <person name="Gouzy J."/>
            <person name="Langlade N."/>
            <person name="Munos S."/>
        </authorList>
    </citation>
    <scope>NUCLEOTIDE SEQUENCE</scope>
    <source>
        <tissue evidence="3">Leaves</tissue>
    </source>
</reference>
<accession>A0A251SBW1</accession>
<dbReference type="OrthoDB" id="10250354at2759"/>
<name>A0A251SBW1_HELAN</name>
<proteinExistence type="predicted"/>
<dbReference type="InterPro" id="IPR018253">
    <property type="entry name" value="DnaJ_domain_CS"/>
</dbReference>
<dbReference type="SMART" id="SM00271">
    <property type="entry name" value="DnaJ"/>
    <property type="match status" value="1"/>
</dbReference>
<protein>
    <submittedName>
        <fullName evidence="3">DnaJ domain, Chaperone J-domain superfamily</fullName>
    </submittedName>
    <submittedName>
        <fullName evidence="4">Putative dnaJ domain-containing protein</fullName>
    </submittedName>
</protein>
<dbReference type="InterPro" id="IPR001623">
    <property type="entry name" value="DnaJ_domain"/>
</dbReference>
<dbReference type="SUPFAM" id="SSF46565">
    <property type="entry name" value="Chaperone J-domain"/>
    <property type="match status" value="1"/>
</dbReference>
<dbReference type="InParanoid" id="A0A251SBW1"/>
<keyword evidence="5" id="KW-1185">Reference proteome</keyword>
<evidence type="ECO:0000259" key="2">
    <source>
        <dbReference type="PROSITE" id="PS50076"/>
    </source>
</evidence>
<dbReference type="AlphaFoldDB" id="A0A251SBW1"/>
<feature type="domain" description="J" evidence="2">
    <location>
        <begin position="66"/>
        <end position="130"/>
    </location>
</feature>
<dbReference type="STRING" id="4232.A0A251SBW1"/>
<dbReference type="EMBL" id="MNCJ02000330">
    <property type="protein sequence ID" value="KAF5766832.1"/>
    <property type="molecule type" value="Genomic_DNA"/>
</dbReference>
<dbReference type="PROSITE" id="PS50076">
    <property type="entry name" value="DNAJ_2"/>
    <property type="match status" value="1"/>
</dbReference>
<dbReference type="InterPro" id="IPR036869">
    <property type="entry name" value="J_dom_sf"/>
</dbReference>
<dbReference type="PANTHER" id="PTHR44137">
    <property type="entry name" value="BNAC03G44070D PROTEIN"/>
    <property type="match status" value="1"/>
</dbReference>
<dbReference type="OMA" id="AKRKCIT"/>